<dbReference type="PANTHER" id="PTHR30482:SF17">
    <property type="entry name" value="ABC TRANSPORTER ATP-BINDING PROTEIN"/>
    <property type="match status" value="1"/>
</dbReference>
<keyword evidence="4 6" id="KW-1133">Transmembrane helix</keyword>
<feature type="transmembrane region" description="Helical" evidence="6">
    <location>
        <begin position="132"/>
        <end position="150"/>
    </location>
</feature>
<name>V4RVF4_STUCH</name>
<protein>
    <submittedName>
        <fullName evidence="7">ABC transporter permease</fullName>
    </submittedName>
</protein>
<feature type="transmembrane region" description="Helical" evidence="6">
    <location>
        <begin position="267"/>
        <end position="292"/>
    </location>
</feature>
<accession>V4RVF4</accession>
<dbReference type="CDD" id="cd06581">
    <property type="entry name" value="TM_PBP1_LivM_like"/>
    <property type="match status" value="1"/>
</dbReference>
<evidence type="ECO:0000256" key="1">
    <source>
        <dbReference type="ARBA" id="ARBA00004429"/>
    </source>
</evidence>
<gene>
    <name evidence="7" type="ORF">F753_22600</name>
</gene>
<keyword evidence="5 6" id="KW-0472">Membrane</keyword>
<keyword evidence="3 6" id="KW-0812">Transmembrane</keyword>
<dbReference type="InterPro" id="IPR001851">
    <property type="entry name" value="ABC_transp_permease"/>
</dbReference>
<feature type="transmembrane region" description="Helical" evidence="6">
    <location>
        <begin position="60"/>
        <end position="85"/>
    </location>
</feature>
<feature type="transmembrane region" description="Helical" evidence="6">
    <location>
        <begin position="106"/>
        <end position="126"/>
    </location>
</feature>
<feature type="transmembrane region" description="Helical" evidence="6">
    <location>
        <begin position="304"/>
        <end position="328"/>
    </location>
</feature>
<sequence>MSMTNPANADVASVRQASVVRERRHAAARRQKIFYAVLLVIALLAPLAVYPVFLMKLLCFALFACAFNLLLGYAGLLSFGHAAFFATGGYITGYMLSSYSGLSTELGILAGTLASTVLGALFGMLAIRRQGIYFAMITLALAQLVFFVFVQAPFTGGENGLQGVPRGHLFGLVDMKNNMAMYYFVLAVFVIGFAVIQRTIHSPYGQVLKAIRENEPRAVSLGYNVDRHKLLAFVISAALAGLAGATKTVVFQLASLTDAHWHMSGEVILMTLLGGVGTILGPLVGATVVVTLQSSLSNGPLGEWVHVILGVIFVLCVLLFRSGIVGWLERLVKRNFK</sequence>
<comment type="caution">
    <text evidence="7">The sequence shown here is derived from an EMBL/GenBank/DDBJ whole genome shotgun (WGS) entry which is preliminary data.</text>
</comment>
<dbReference type="Pfam" id="PF02653">
    <property type="entry name" value="BPD_transp_2"/>
    <property type="match status" value="1"/>
</dbReference>
<evidence type="ECO:0000256" key="5">
    <source>
        <dbReference type="ARBA" id="ARBA00023136"/>
    </source>
</evidence>
<feature type="transmembrane region" description="Helical" evidence="6">
    <location>
        <begin position="230"/>
        <end position="255"/>
    </location>
</feature>
<comment type="subcellular location">
    <subcellularLocation>
        <location evidence="1">Cell inner membrane</location>
        <topology evidence="1">Multi-pass membrane protein</topology>
    </subcellularLocation>
</comment>
<dbReference type="GO" id="GO:0005886">
    <property type="term" value="C:plasma membrane"/>
    <property type="evidence" value="ECO:0007669"/>
    <property type="project" value="UniProtKB-SubCell"/>
</dbReference>
<dbReference type="AlphaFoldDB" id="V4RVF4"/>
<evidence type="ECO:0000256" key="2">
    <source>
        <dbReference type="ARBA" id="ARBA00022475"/>
    </source>
</evidence>
<dbReference type="PATRIC" id="fig|1263865.4.peg.4344"/>
<dbReference type="EMBL" id="AOFQ01000071">
    <property type="protein sequence ID" value="ESQ97141.1"/>
    <property type="molecule type" value="Genomic_DNA"/>
</dbReference>
<evidence type="ECO:0000313" key="7">
    <source>
        <dbReference type="EMBL" id="ESQ97141.1"/>
    </source>
</evidence>
<dbReference type="GO" id="GO:0015658">
    <property type="term" value="F:branched-chain amino acid transmembrane transporter activity"/>
    <property type="evidence" value="ECO:0007669"/>
    <property type="project" value="InterPro"/>
</dbReference>
<dbReference type="InterPro" id="IPR043428">
    <property type="entry name" value="LivM-like"/>
</dbReference>
<feature type="transmembrane region" description="Helical" evidence="6">
    <location>
        <begin position="180"/>
        <end position="200"/>
    </location>
</feature>
<keyword evidence="2" id="KW-1003">Cell membrane</keyword>
<reference evidence="7 8" key="1">
    <citation type="submission" date="2013-07" db="EMBL/GenBank/DDBJ databases">
        <authorList>
            <person name="Schaap P.J."/>
            <person name="Mehboob F."/>
            <person name="Oosterkamp M.J."/>
            <person name="de Vos W.M."/>
            <person name="Stams A.J.M."/>
            <person name="Koehorst J.J."/>
        </authorList>
    </citation>
    <scope>NUCLEOTIDE SEQUENCE [LARGE SCALE GENOMIC DNA]</scope>
    <source>
        <strain evidence="7 8">AW-1</strain>
    </source>
</reference>
<evidence type="ECO:0000313" key="8">
    <source>
        <dbReference type="Proteomes" id="UP000017822"/>
    </source>
</evidence>
<dbReference type="Proteomes" id="UP000017822">
    <property type="component" value="Unassembled WGS sequence"/>
</dbReference>
<proteinExistence type="predicted"/>
<evidence type="ECO:0000256" key="3">
    <source>
        <dbReference type="ARBA" id="ARBA00022692"/>
    </source>
</evidence>
<dbReference type="PANTHER" id="PTHR30482">
    <property type="entry name" value="HIGH-AFFINITY BRANCHED-CHAIN AMINO ACID TRANSPORT SYSTEM PERMEASE"/>
    <property type="match status" value="1"/>
</dbReference>
<evidence type="ECO:0000256" key="4">
    <source>
        <dbReference type="ARBA" id="ARBA00022989"/>
    </source>
</evidence>
<evidence type="ECO:0000256" key="6">
    <source>
        <dbReference type="SAM" id="Phobius"/>
    </source>
</evidence>
<organism evidence="7 8">
    <name type="scientific">Stutzerimonas chloritidismutans AW-1</name>
    <dbReference type="NCBI Taxonomy" id="1263865"/>
    <lineage>
        <taxon>Bacteria</taxon>
        <taxon>Pseudomonadati</taxon>
        <taxon>Pseudomonadota</taxon>
        <taxon>Gammaproteobacteria</taxon>
        <taxon>Pseudomonadales</taxon>
        <taxon>Pseudomonadaceae</taxon>
        <taxon>Stutzerimonas</taxon>
    </lineage>
</organism>
<feature type="transmembrane region" description="Helical" evidence="6">
    <location>
        <begin position="33"/>
        <end position="54"/>
    </location>
</feature>